<proteinExistence type="predicted"/>
<dbReference type="Pfam" id="PF13403">
    <property type="entry name" value="Hint_2"/>
    <property type="match status" value="1"/>
</dbReference>
<evidence type="ECO:0000313" key="3">
    <source>
        <dbReference type="EMBL" id="MDK3018341.1"/>
    </source>
</evidence>
<dbReference type="SUPFAM" id="SSF51294">
    <property type="entry name" value="Hedgehog/intein (Hint) domain"/>
    <property type="match status" value="1"/>
</dbReference>
<feature type="region of interest" description="Disordered" evidence="1">
    <location>
        <begin position="139"/>
        <end position="160"/>
    </location>
</feature>
<dbReference type="InterPro" id="IPR036844">
    <property type="entry name" value="Hint_dom_sf"/>
</dbReference>
<organism evidence="3 4">
    <name type="scientific">Pseudodonghicola flavimaris</name>
    <dbReference type="NCBI Taxonomy" id="3050036"/>
    <lineage>
        <taxon>Bacteria</taxon>
        <taxon>Pseudomonadati</taxon>
        <taxon>Pseudomonadota</taxon>
        <taxon>Alphaproteobacteria</taxon>
        <taxon>Rhodobacterales</taxon>
        <taxon>Paracoccaceae</taxon>
        <taxon>Pseudodonghicola</taxon>
    </lineage>
</organism>
<dbReference type="Gene3D" id="2.170.16.10">
    <property type="entry name" value="Hedgehog/Intein (Hint) domain"/>
    <property type="match status" value="1"/>
</dbReference>
<evidence type="ECO:0000259" key="2">
    <source>
        <dbReference type="Pfam" id="PF13403"/>
    </source>
</evidence>
<keyword evidence="4" id="KW-1185">Reference proteome</keyword>
<gene>
    <name evidence="3" type="ORF">QO033_11690</name>
</gene>
<dbReference type="RefSeq" id="WP_284481155.1">
    <property type="nucleotide sequence ID" value="NZ_JASNJD010000007.1"/>
</dbReference>
<name>A0ABT7F154_9RHOB</name>
<evidence type="ECO:0000256" key="1">
    <source>
        <dbReference type="SAM" id="MobiDB-lite"/>
    </source>
</evidence>
<dbReference type="InterPro" id="IPR028992">
    <property type="entry name" value="Hedgehog/Intein_dom"/>
</dbReference>
<evidence type="ECO:0000313" key="4">
    <source>
        <dbReference type="Proteomes" id="UP001243757"/>
    </source>
</evidence>
<reference evidence="3 4" key="1">
    <citation type="submission" date="2023-05" db="EMBL/GenBank/DDBJ databases">
        <title>Pseudodonghicola sp. nov.</title>
        <authorList>
            <person name="Huang J."/>
        </authorList>
    </citation>
    <scope>NUCLEOTIDE SEQUENCE [LARGE SCALE GENOMIC DNA]</scope>
    <source>
        <strain evidence="3 4">IC7</strain>
    </source>
</reference>
<accession>A0ABT7F154</accession>
<dbReference type="Proteomes" id="UP001243757">
    <property type="component" value="Unassembled WGS sequence"/>
</dbReference>
<feature type="compositionally biased region" description="Acidic residues" evidence="1">
    <location>
        <begin position="147"/>
        <end position="160"/>
    </location>
</feature>
<comment type="caution">
    <text evidence="3">The sequence shown here is derived from an EMBL/GenBank/DDBJ whole genome shotgun (WGS) entry which is preliminary data.</text>
</comment>
<dbReference type="EMBL" id="JASNJD010000007">
    <property type="protein sequence ID" value="MDK3018341.1"/>
    <property type="molecule type" value="Genomic_DNA"/>
</dbReference>
<feature type="domain" description="Hedgehog/Intein (Hint)" evidence="2">
    <location>
        <begin position="174"/>
        <end position="311"/>
    </location>
</feature>
<sequence>MSATYTDPIPMRGDMLASVGSYRQSSNPGQPGFAMELYDVEALGGASDSYRLVWYQNVNSTATEFQNGQMWRLEAYSAADDPDGDPNTGEAGWSAVPGYERLVPAHDIVGGLGGGDEYIVLRGSGGYLLYDLNGNLPEDPSHMTYSAEDENGDPDQGDNDGELDFEDMINAAVPCFVPGTRIATPAGARPVETLRPGDLVSTLDHGPQPLAFVVARGVELDRSNAHMAPVRIAAGSLGDGLPLNDLICSPQHRLLHAGAARQCLVAAKAQLSRPGVRRAPARGSVDYFNLAFAQHEIVFAEGIAVESFFPGREAMKGVSPIDVIRLCALYPTAPRHARHFGKCGKWARRVAARPKAFRPLGMAAAGAASAPLAAAAVPCVEA</sequence>
<protein>
    <submittedName>
        <fullName evidence="3">Hint domain-containing protein</fullName>
    </submittedName>
</protein>